<dbReference type="EMBL" id="MG972992">
    <property type="protein sequence ID" value="AVR52571.1"/>
    <property type="molecule type" value="Genomic_RNA"/>
</dbReference>
<sequence length="762" mass="87894">MDRYHKILFNSNLYDTDYINRMCIVKQEWETWTSREKEIVARHATACALLCNQEKNPTNIPEIEEQKAFGEKRGKKQIGSPRKKLAVDSENRPSTSTAVVTRSDTDTTSSSTSTASKGSDIITPELTSRDTAFDQRFRYHMINHMPLPELALNKFCEMIGARKPRTLWDIVDVKEKKLIDVIFTKDPGATIIRLQQKMAENPGHSALLMVNSETGDCILHEKADRMLGEEKLRQFLIKRRQLFVEEGIMESEISQKRDLIAQVLPSTYLNELVSKWEEDLLSEINVEHDVKWLYDEKSVGPKTIHPAELLKFLDDPTKREEGEYIRLKAKLIPEPLPVEIILTSSEDKDMVSEISLHILTELASLKRTWTINEKAPFEDPAQQLEMICSRWMKDSKKDPFNFITPGSHQATSSIEKALGIGSKKRTFSAPMEGMKQPEVNCLKPLRYHRWIEEVFRGLDQESSFKDYIPFLELLEEPIDDQHPISRISESAATNTIKEALHLNSTLYAAKLTNFYSRMGGAFKVRRYIMNKDRGQIGIFPLYATLHDSESEEERIRVGHGLCIRGPHHAKAATDRIPFISIEIVKNSHKNRTIIKYLNSGSVCETDQSLIVIRSNSIMKEDSCYNTFLINSLFNPLNTLGAMTMEHPGIHPNTRMDVFMKDLHRSNKKWFASRVTEGILFAVIGNSRDEGYFAMLRKIVMIVFNWRRNDQCASWNIREFCEKTNETLIDNPFSMYFHKYLLRIITVYNDRAIQFSSTMKEEV</sequence>
<reference evidence="2" key="1">
    <citation type="journal article" date="2018" name="Elife">
        <title>Firefly genomes illuminate parallel origins of bioluminescence in beetles.</title>
        <authorList>
            <person name="Fallon T.R."/>
            <person name="Lower S.E."/>
            <person name="Chang C.H."/>
            <person name="Bessho-Uehara M."/>
            <person name="Martin G.J."/>
            <person name="Bewick A.J."/>
            <person name="Behringer M."/>
            <person name="Debat H.J."/>
            <person name="Wong I."/>
            <person name="Day J.C."/>
            <person name="Suvorov A."/>
            <person name="Silva C.J."/>
            <person name="Stanger-Hall K.F."/>
            <person name="Hall D.W."/>
            <person name="Schmitz R.J."/>
            <person name="Nelson D.R."/>
            <person name="Lewis S.M."/>
            <person name="Shigenobu S."/>
            <person name="Bybee S.M."/>
            <person name="Larracuente A.M."/>
            <person name="Oba Y."/>
            <person name="Weng J.K."/>
        </authorList>
    </citation>
    <scope>NUCLEOTIDE SEQUENCE</scope>
    <source>
        <strain evidence="2">NJ2</strain>
    </source>
</reference>
<dbReference type="InterPro" id="IPR038372">
    <property type="entry name" value="PA/PA-X_sf"/>
</dbReference>
<evidence type="ECO:0000256" key="1">
    <source>
        <dbReference type="SAM" id="MobiDB-lite"/>
    </source>
</evidence>
<accession>A0A3G1PW28</accession>
<feature type="compositionally biased region" description="Low complexity" evidence="1">
    <location>
        <begin position="94"/>
        <end position="116"/>
    </location>
</feature>
<name>A0A3G1PW28_9ORTO</name>
<evidence type="ECO:0000313" key="2">
    <source>
        <dbReference type="EMBL" id="AVR52571.1"/>
    </source>
</evidence>
<protein>
    <submittedName>
        <fullName evidence="2">PA</fullName>
    </submittedName>
</protein>
<dbReference type="Gene3D" id="3.40.91.90">
    <property type="entry name" value="Influenza RNA-dependent RNA polymerase subunit PA, endonuclease domain"/>
    <property type="match status" value="1"/>
</dbReference>
<feature type="region of interest" description="Disordered" evidence="1">
    <location>
        <begin position="69"/>
        <end position="123"/>
    </location>
</feature>
<feature type="compositionally biased region" description="Basic residues" evidence="1">
    <location>
        <begin position="73"/>
        <end position="84"/>
    </location>
</feature>
<organism evidence="2">
    <name type="scientific">Photinus pyralis orthomyxo-like virus 2</name>
    <dbReference type="NCBI Taxonomy" id="2137184"/>
    <lineage>
        <taxon>Viruses</taxon>
        <taxon>Riboviria</taxon>
        <taxon>Orthornavirae</taxon>
        <taxon>Negarnaviricota</taxon>
        <taxon>Polyploviricotina</taxon>
        <taxon>Insthoviricetes</taxon>
        <taxon>Articulavirales</taxon>
        <taxon>Orthomyxoviridae</taxon>
    </lineage>
</organism>
<proteinExistence type="predicted"/>